<gene>
    <name evidence="1" type="ORF">Y10_06230</name>
</gene>
<evidence type="ECO:0000313" key="2">
    <source>
        <dbReference type="Proteomes" id="UP001143543"/>
    </source>
</evidence>
<dbReference type="PROSITE" id="PS51257">
    <property type="entry name" value="PROKAR_LIPOPROTEIN"/>
    <property type="match status" value="1"/>
</dbReference>
<protein>
    <recommendedName>
        <fullName evidence="3">Lipocalin-like domain-containing protein</fullName>
    </recommendedName>
</protein>
<dbReference type="RefSeq" id="WP_281763907.1">
    <property type="nucleotide sequence ID" value="NZ_BRVO01000001.1"/>
</dbReference>
<evidence type="ECO:0008006" key="3">
    <source>
        <dbReference type="Google" id="ProtNLM"/>
    </source>
</evidence>
<dbReference type="EMBL" id="BRVO01000001">
    <property type="protein sequence ID" value="GLB48255.1"/>
    <property type="molecule type" value="Genomic_DNA"/>
</dbReference>
<dbReference type="Proteomes" id="UP001143543">
    <property type="component" value="Unassembled WGS sequence"/>
</dbReference>
<evidence type="ECO:0000313" key="1">
    <source>
        <dbReference type="EMBL" id="GLB48255.1"/>
    </source>
</evidence>
<proteinExistence type="predicted"/>
<reference evidence="1" key="1">
    <citation type="submission" date="2022-07" db="EMBL/GenBank/DDBJ databases">
        <title>Taxonomy of Novel Oxalotrophic and Methylotrophic Bacteria.</title>
        <authorList>
            <person name="Sahin N."/>
            <person name="Tani A."/>
        </authorList>
    </citation>
    <scope>NUCLEOTIDE SEQUENCE</scope>
    <source>
        <strain evidence="1">Y10</strain>
    </source>
</reference>
<sequence length="149" mass="16276">MKKLVMIVCIILLGGIIACSKKRTTELQAANMSSIVNTVEEAMNPEVVSKGCYSADTLGTIYNLNYSVTEDDAVKGTFTICTMEKDSIKGTFEGARLDTTIKGIYSYTEAGTPVSFPILIEVNNTDAAVMVTNSEQDYLNYRLTKDICD</sequence>
<keyword evidence="2" id="KW-1185">Reference proteome</keyword>
<name>A0ABQ5MFS0_9FLAO</name>
<comment type="caution">
    <text evidence="1">The sequence shown here is derived from an EMBL/GenBank/DDBJ whole genome shotgun (WGS) entry which is preliminary data.</text>
</comment>
<organism evidence="1 2">
    <name type="scientific">Neptunitalea lumnitzerae</name>
    <dbReference type="NCBI Taxonomy" id="2965509"/>
    <lineage>
        <taxon>Bacteria</taxon>
        <taxon>Pseudomonadati</taxon>
        <taxon>Bacteroidota</taxon>
        <taxon>Flavobacteriia</taxon>
        <taxon>Flavobacteriales</taxon>
        <taxon>Flavobacteriaceae</taxon>
        <taxon>Neptunitalea</taxon>
    </lineage>
</organism>
<accession>A0ABQ5MFS0</accession>